<protein>
    <recommendedName>
        <fullName evidence="3">Serine-threonine/tyrosine-protein kinase catalytic domain-containing protein</fullName>
    </recommendedName>
</protein>
<dbReference type="AlphaFoldDB" id="A0AAP0MC83"/>
<keyword evidence="2" id="KW-1185">Reference proteome</keyword>
<dbReference type="Gene3D" id="1.10.510.10">
    <property type="entry name" value="Transferase(Phosphotransferase) domain 1"/>
    <property type="match status" value="1"/>
</dbReference>
<name>A0AAP0MC83_9ROSI</name>
<evidence type="ECO:0000313" key="2">
    <source>
        <dbReference type="Proteomes" id="UP001428341"/>
    </source>
</evidence>
<evidence type="ECO:0000313" key="1">
    <source>
        <dbReference type="EMBL" id="KAK9200441.1"/>
    </source>
</evidence>
<dbReference type="InterPro" id="IPR011009">
    <property type="entry name" value="Kinase-like_dom_sf"/>
</dbReference>
<dbReference type="Proteomes" id="UP001428341">
    <property type="component" value="Unassembled WGS sequence"/>
</dbReference>
<proteinExistence type="predicted"/>
<accession>A0AAP0MC83</accession>
<evidence type="ECO:0008006" key="3">
    <source>
        <dbReference type="Google" id="ProtNLM"/>
    </source>
</evidence>
<gene>
    <name evidence="1" type="ORF">WN944_015638</name>
</gene>
<sequence length="72" mass="8252">MPYPDLSFSEVTSAVVRQVQYLLQAQLLSFSKNRPFSTESETPEIPRCCPSSQANVMKRCWDANPDKRPEMD</sequence>
<dbReference type="SUPFAM" id="SSF56112">
    <property type="entry name" value="Protein kinase-like (PK-like)"/>
    <property type="match status" value="1"/>
</dbReference>
<comment type="caution">
    <text evidence="1">The sequence shown here is derived from an EMBL/GenBank/DDBJ whole genome shotgun (WGS) entry which is preliminary data.</text>
</comment>
<reference evidence="1 2" key="1">
    <citation type="submission" date="2024-05" db="EMBL/GenBank/DDBJ databases">
        <title>Haplotype-resolved chromosome-level genome assembly of Huyou (Citrus changshanensis).</title>
        <authorList>
            <person name="Miao C."/>
            <person name="Chen W."/>
            <person name="Wu Y."/>
            <person name="Wang L."/>
            <person name="Zhao S."/>
            <person name="Grierson D."/>
            <person name="Xu C."/>
            <person name="Chen K."/>
        </authorList>
    </citation>
    <scope>NUCLEOTIDE SEQUENCE [LARGE SCALE GENOMIC DNA]</scope>
    <source>
        <strain evidence="1">01-14</strain>
        <tissue evidence="1">Leaf</tissue>
    </source>
</reference>
<dbReference type="EMBL" id="JBCGBO010000005">
    <property type="protein sequence ID" value="KAK9200441.1"/>
    <property type="molecule type" value="Genomic_DNA"/>
</dbReference>
<organism evidence="1 2">
    <name type="scientific">Citrus x changshan-huyou</name>
    <dbReference type="NCBI Taxonomy" id="2935761"/>
    <lineage>
        <taxon>Eukaryota</taxon>
        <taxon>Viridiplantae</taxon>
        <taxon>Streptophyta</taxon>
        <taxon>Embryophyta</taxon>
        <taxon>Tracheophyta</taxon>
        <taxon>Spermatophyta</taxon>
        <taxon>Magnoliopsida</taxon>
        <taxon>eudicotyledons</taxon>
        <taxon>Gunneridae</taxon>
        <taxon>Pentapetalae</taxon>
        <taxon>rosids</taxon>
        <taxon>malvids</taxon>
        <taxon>Sapindales</taxon>
        <taxon>Rutaceae</taxon>
        <taxon>Aurantioideae</taxon>
        <taxon>Citrus</taxon>
    </lineage>
</organism>